<comment type="subcellular location">
    <subcellularLocation>
        <location evidence="2">Membrane</location>
    </subcellularLocation>
</comment>
<dbReference type="Pfam" id="PF07495">
    <property type="entry name" value="Y_Y_Y"/>
    <property type="match status" value="1"/>
</dbReference>
<dbReference type="InterPro" id="IPR011110">
    <property type="entry name" value="Reg_prop"/>
</dbReference>
<dbReference type="PRINTS" id="PR00344">
    <property type="entry name" value="BCTRLSENSOR"/>
</dbReference>
<dbReference type="Pfam" id="PF02518">
    <property type="entry name" value="HATPase_c"/>
    <property type="match status" value="1"/>
</dbReference>
<feature type="transmembrane region" description="Helical" evidence="8">
    <location>
        <begin position="805"/>
        <end position="822"/>
    </location>
</feature>
<dbReference type="FunFam" id="2.60.40.10:FF:000791">
    <property type="entry name" value="Two-component system sensor histidine kinase/response regulator"/>
    <property type="match status" value="1"/>
</dbReference>
<evidence type="ECO:0000256" key="6">
    <source>
        <dbReference type="ARBA" id="ARBA00022777"/>
    </source>
</evidence>
<dbReference type="SMART" id="SM00387">
    <property type="entry name" value="HATPase_c"/>
    <property type="match status" value="1"/>
</dbReference>
<keyword evidence="7" id="KW-0902">Two-component regulatory system</keyword>
<evidence type="ECO:0000256" key="2">
    <source>
        <dbReference type="ARBA" id="ARBA00004370"/>
    </source>
</evidence>
<dbReference type="Proteomes" id="UP000005104">
    <property type="component" value="Chromosome"/>
</dbReference>
<dbReference type="EMBL" id="CM001441">
    <property type="protein sequence ID" value="EHQ89674.1"/>
    <property type="molecule type" value="Genomic_DNA"/>
</dbReference>
<dbReference type="PROSITE" id="PS50109">
    <property type="entry name" value="HIS_KIN"/>
    <property type="match status" value="1"/>
</dbReference>
<dbReference type="FunFam" id="3.30.565.10:FF:000006">
    <property type="entry name" value="Sensor histidine kinase WalK"/>
    <property type="match status" value="1"/>
</dbReference>
<evidence type="ECO:0000259" key="9">
    <source>
        <dbReference type="PROSITE" id="PS50109"/>
    </source>
</evidence>
<dbReference type="Gene3D" id="3.30.565.10">
    <property type="entry name" value="Histidine kinase-like ATPase, C-terminal domain"/>
    <property type="match status" value="1"/>
</dbReference>
<dbReference type="Gene3D" id="1.10.287.130">
    <property type="match status" value="1"/>
</dbReference>
<evidence type="ECO:0000256" key="7">
    <source>
        <dbReference type="ARBA" id="ARBA00023012"/>
    </source>
</evidence>
<evidence type="ECO:0000256" key="1">
    <source>
        <dbReference type="ARBA" id="ARBA00000085"/>
    </source>
</evidence>
<evidence type="ECO:0000256" key="8">
    <source>
        <dbReference type="SAM" id="Phobius"/>
    </source>
</evidence>
<dbReference type="InterPro" id="IPR003594">
    <property type="entry name" value="HATPase_dom"/>
</dbReference>
<dbReference type="CDD" id="cd00082">
    <property type="entry name" value="HisKA"/>
    <property type="match status" value="1"/>
</dbReference>
<dbReference type="Pfam" id="PF07494">
    <property type="entry name" value="Reg_prop"/>
    <property type="match status" value="8"/>
</dbReference>
<evidence type="ECO:0000256" key="5">
    <source>
        <dbReference type="ARBA" id="ARBA00022679"/>
    </source>
</evidence>
<dbReference type="InterPro" id="IPR015943">
    <property type="entry name" value="WD40/YVTN_repeat-like_dom_sf"/>
</dbReference>
<dbReference type="eggNOG" id="COG2205">
    <property type="taxonomic scope" value="Bacteria"/>
</dbReference>
<dbReference type="Gene3D" id="2.130.10.10">
    <property type="entry name" value="YVTN repeat-like/Quinoprotein amine dehydrogenase"/>
    <property type="match status" value="2"/>
</dbReference>
<dbReference type="SUPFAM" id="SSF63829">
    <property type="entry name" value="Calcium-dependent phosphotriesterase"/>
    <property type="match status" value="2"/>
</dbReference>
<dbReference type="InterPro" id="IPR004358">
    <property type="entry name" value="Sig_transdc_His_kin-like_C"/>
</dbReference>
<dbReference type="EC" id="2.7.13.3" evidence="3"/>
<evidence type="ECO:0000256" key="3">
    <source>
        <dbReference type="ARBA" id="ARBA00012438"/>
    </source>
</evidence>
<comment type="catalytic activity">
    <reaction evidence="1">
        <text>ATP + protein L-histidine = ADP + protein N-phospho-L-histidine.</text>
        <dbReference type="EC" id="2.7.13.3"/>
    </reaction>
</comment>
<keyword evidence="8" id="KW-1133">Transmembrane helix</keyword>
<dbReference type="SUPFAM" id="SSF55874">
    <property type="entry name" value="ATPase domain of HSP90 chaperone/DNA topoisomerase II/histidine kinase"/>
    <property type="match status" value="1"/>
</dbReference>
<proteinExistence type="predicted"/>
<dbReference type="Pfam" id="PF00512">
    <property type="entry name" value="HisKA"/>
    <property type="match status" value="1"/>
</dbReference>
<dbReference type="InterPro" id="IPR005467">
    <property type="entry name" value="His_kinase_dom"/>
</dbReference>
<keyword evidence="6 10" id="KW-0418">Kinase</keyword>
<keyword evidence="4" id="KW-0597">Phosphoprotein</keyword>
<evidence type="ECO:0000256" key="4">
    <source>
        <dbReference type="ARBA" id="ARBA00022553"/>
    </source>
</evidence>
<dbReference type="RefSeq" id="WP_007783573.1">
    <property type="nucleotide sequence ID" value="NZ_CM001441.1"/>
</dbReference>
<dbReference type="InterPro" id="IPR011123">
    <property type="entry name" value="Y_Y_Y"/>
</dbReference>
<keyword evidence="8" id="KW-0472">Membrane</keyword>
<protein>
    <recommendedName>
        <fullName evidence="3">histidine kinase</fullName>
        <ecNumber evidence="3">2.7.13.3</ecNumber>
    </recommendedName>
</protein>
<dbReference type="eggNOG" id="COG3292">
    <property type="taxonomic scope" value="Bacteria"/>
</dbReference>
<accession>H5XV76</accession>
<keyword evidence="11" id="KW-1185">Reference proteome</keyword>
<feature type="domain" description="Histidine kinase" evidence="9">
    <location>
        <begin position="867"/>
        <end position="1101"/>
    </location>
</feature>
<dbReference type="InterPro" id="IPR036097">
    <property type="entry name" value="HisK_dim/P_sf"/>
</dbReference>
<dbReference type="InterPro" id="IPR036890">
    <property type="entry name" value="HATPase_C_sf"/>
</dbReference>
<dbReference type="STRING" id="768710.DesyoDRAFT_2608"/>
<dbReference type="GO" id="GO:0000155">
    <property type="term" value="F:phosphorelay sensor kinase activity"/>
    <property type="evidence" value="ECO:0007669"/>
    <property type="project" value="InterPro"/>
</dbReference>
<evidence type="ECO:0000313" key="10">
    <source>
        <dbReference type="EMBL" id="EHQ89674.1"/>
    </source>
</evidence>
<dbReference type="CDD" id="cd00075">
    <property type="entry name" value="HATPase"/>
    <property type="match status" value="1"/>
</dbReference>
<dbReference type="HOGENOM" id="CLU_000445_28_2_9"/>
<keyword evidence="5" id="KW-0808">Transferase</keyword>
<dbReference type="Gene3D" id="2.60.40.10">
    <property type="entry name" value="Immunoglobulins"/>
    <property type="match status" value="1"/>
</dbReference>
<dbReference type="InterPro" id="IPR013783">
    <property type="entry name" value="Ig-like_fold"/>
</dbReference>
<dbReference type="GO" id="GO:0016020">
    <property type="term" value="C:membrane"/>
    <property type="evidence" value="ECO:0007669"/>
    <property type="project" value="UniProtKB-SubCell"/>
</dbReference>
<gene>
    <name evidence="10" type="ORF">DesyoDRAFT_2608</name>
</gene>
<organism evidence="10 11">
    <name type="scientific">Desulfosporosinus youngiae DSM 17734</name>
    <dbReference type="NCBI Taxonomy" id="768710"/>
    <lineage>
        <taxon>Bacteria</taxon>
        <taxon>Bacillati</taxon>
        <taxon>Bacillota</taxon>
        <taxon>Clostridia</taxon>
        <taxon>Eubacteriales</taxon>
        <taxon>Desulfitobacteriaceae</taxon>
        <taxon>Desulfosporosinus</taxon>
    </lineage>
</organism>
<reference evidence="10 11" key="1">
    <citation type="submission" date="2011-11" db="EMBL/GenBank/DDBJ databases">
        <title>The Noncontiguous Finished genome of Desulfosporosinus youngiae DSM 17734.</title>
        <authorList>
            <consortium name="US DOE Joint Genome Institute (JGI-PGF)"/>
            <person name="Lucas S."/>
            <person name="Han J."/>
            <person name="Lapidus A."/>
            <person name="Cheng J.-F."/>
            <person name="Goodwin L."/>
            <person name="Pitluck S."/>
            <person name="Peters L."/>
            <person name="Ovchinnikova G."/>
            <person name="Lu M."/>
            <person name="Land M.L."/>
            <person name="Hauser L."/>
            <person name="Pester M."/>
            <person name="Spring S."/>
            <person name="Ollivier B."/>
            <person name="Rattei T."/>
            <person name="Klenk H.-P."/>
            <person name="Wagner M."/>
            <person name="Loy A."/>
            <person name="Woyke T.J."/>
        </authorList>
    </citation>
    <scope>NUCLEOTIDE SEQUENCE [LARGE SCALE GENOMIC DNA]</scope>
    <source>
        <strain evidence="10 11">DSM 17734</strain>
    </source>
</reference>
<name>H5XV76_9FIRM</name>
<sequence>MKIRMKKIIKRKSFSIITMFILFFVGILPHASAQSAPDLYNSDPINKELSGTVVNCIFLDSSGFLWFGTQIGLYQYNGYSLKPQSFNTNLSNRFMSNFITSLCEDKDKNIWIGTFGGGLIKFNPQTAEYTNFDSSSKKPNNLSDNFIRALYRDDDGNIWIGTQNKGLDCLDPVSGLFTHYENRTDSAESISSNTITSICKDKAGALWIGTTEGLNKFDSQLGKFLRFEKQTGVYSSRQDNNISKLYLDKTNVLWIITSDGRLNKFDTASGEFMNSGPQELEGIKVTTVGEDNLGTLWVGTYGKGVRMLNKDNGKFTTSGFDAPQNMFLGNYRVVSLQADHSGNLWIGTEGNGIDRINTNLNFISNNNNLNPDLSFSDDVILSIYKDHSGVIWLGTARGGINRFDTKNNRVSYFKNDPKNSGSISSNAVSSIYEDSQGVLWFGTIDGTLNRFEPVSGKFVRYKINNLENPNIMDNGIMRMQESKDGMLWACAANGGLVRLNRSTGQVTQFTSNPRDPYSISSNHVMSIAEDESGLLWIGTFGGGLNKLDSATNQFSHYGINEPGSLTQAFNYNVNAIVNDHDILWLATDRGLYKFDKNSGTSVFVADPQEAANTIIFGLLKDGKDNLWLSTAKGLIRYNIQADKFKKYDFNGGLQRNQYIPGAYYKSSDDEMFFGGNNGFLSFYADKIMDNNHKPPVVITDFKVFDKSIKLTDTGQVSLTYKDNYISFEFAALDYANPLKNQYAYKLEGFDTDWQYSGSRNYASYTNLNGGDYVLKIKASNNDGLWNEQGAQIKLSIAPPFWKTTWFSMMAFIFMTSSIIALIKIRTRSIKLKNVALESMVLERTKELDRANAQLRQADEMKSNFISMVSHEIRTPLGAILGFAELISDKIERIVLPNLDLNDKKVQKATERIGRNLNIILAEGDRLSALVDNLLNISKIESGKMDWRNELLDISELIEQILLITKPIVTKAGLTIQADVEADLPKVTGDKDMLTQVFVNLISNAVKFTKAGWIKICAKRSGHEILVSIEDTGAGIPEAHLPKVFDRFYKVEPSPAGNKGNTGIGLGLYICAQIIEKHKGKIWAESQVGKGSTFYFTYQIPMPLRDTTDE</sequence>
<dbReference type="InterPro" id="IPR003661">
    <property type="entry name" value="HisK_dim/P_dom"/>
</dbReference>
<dbReference type="SMART" id="SM00388">
    <property type="entry name" value="HisKA"/>
    <property type="match status" value="1"/>
</dbReference>
<dbReference type="PANTHER" id="PTHR43547:SF2">
    <property type="entry name" value="HYBRID SIGNAL TRANSDUCTION HISTIDINE KINASE C"/>
    <property type="match status" value="1"/>
</dbReference>
<evidence type="ECO:0000313" key="11">
    <source>
        <dbReference type="Proteomes" id="UP000005104"/>
    </source>
</evidence>
<dbReference type="SUPFAM" id="SSF47384">
    <property type="entry name" value="Homodimeric domain of signal transducing histidine kinase"/>
    <property type="match status" value="1"/>
</dbReference>
<dbReference type="PANTHER" id="PTHR43547">
    <property type="entry name" value="TWO-COMPONENT HISTIDINE KINASE"/>
    <property type="match status" value="1"/>
</dbReference>
<keyword evidence="8" id="KW-0812">Transmembrane</keyword>
<dbReference type="AlphaFoldDB" id="H5XV76"/>